<organism evidence="2 3">
    <name type="scientific">Gluconobacter morbifer G707</name>
    <dbReference type="NCBI Taxonomy" id="1088869"/>
    <lineage>
        <taxon>Bacteria</taxon>
        <taxon>Pseudomonadati</taxon>
        <taxon>Pseudomonadota</taxon>
        <taxon>Alphaproteobacteria</taxon>
        <taxon>Acetobacterales</taxon>
        <taxon>Acetobacteraceae</taxon>
        <taxon>Gluconobacter</taxon>
    </lineage>
</organism>
<gene>
    <name evidence="2" type="ORF">GMO_26170</name>
</gene>
<sequence>MTVPSAFRADLSRPSPPETLTRPQKALWWAGKQNWQKAHDLVQEAEGNPECDRIHAFLHRQEGDLANARYWYRRAHTSMPDLTLQEEWQVLVQDMIG</sequence>
<dbReference type="Proteomes" id="UP000004949">
    <property type="component" value="Unassembled WGS sequence"/>
</dbReference>
<accession>G6XM99</accession>
<dbReference type="eggNOG" id="ENOG5032YM4">
    <property type="taxonomic scope" value="Bacteria"/>
</dbReference>
<comment type="caution">
    <text evidence="2">The sequence shown here is derived from an EMBL/GenBank/DDBJ whole genome shotgun (WGS) entry which is preliminary data.</text>
</comment>
<protein>
    <submittedName>
        <fullName evidence="2">Uncharacterized protein</fullName>
    </submittedName>
</protein>
<dbReference type="STRING" id="1088869.GMO_26170"/>
<dbReference type="PATRIC" id="fig|1088869.3.peg.2610"/>
<evidence type="ECO:0000313" key="3">
    <source>
        <dbReference type="Proteomes" id="UP000004949"/>
    </source>
</evidence>
<dbReference type="AlphaFoldDB" id="G6XM99"/>
<keyword evidence="3" id="KW-1185">Reference proteome</keyword>
<evidence type="ECO:0000313" key="2">
    <source>
        <dbReference type="EMBL" id="EHH66997.1"/>
    </source>
</evidence>
<feature type="region of interest" description="Disordered" evidence="1">
    <location>
        <begin position="1"/>
        <end position="22"/>
    </location>
</feature>
<dbReference type="OrthoDB" id="370799at2"/>
<proteinExistence type="predicted"/>
<evidence type="ECO:0000256" key="1">
    <source>
        <dbReference type="SAM" id="MobiDB-lite"/>
    </source>
</evidence>
<name>G6XM99_9PROT</name>
<reference evidence="2 3" key="1">
    <citation type="submission" date="2011-10" db="EMBL/GenBank/DDBJ databases">
        <title>Genome sequence of Gluconobacter morbifer G707, isolated from Drosophila gut.</title>
        <authorList>
            <person name="Lee W.-J."/>
            <person name="Kim E.-K."/>
        </authorList>
    </citation>
    <scope>NUCLEOTIDE SEQUENCE [LARGE SCALE GENOMIC DNA]</scope>
    <source>
        <strain evidence="2 3">G707</strain>
    </source>
</reference>
<dbReference type="RefSeq" id="WP_008852758.1">
    <property type="nucleotide sequence ID" value="NZ_AGQV01000013.1"/>
</dbReference>
<dbReference type="EMBL" id="AGQV01000013">
    <property type="protein sequence ID" value="EHH66997.1"/>
    <property type="molecule type" value="Genomic_DNA"/>
</dbReference>